<keyword evidence="1" id="KW-0472">Membrane</keyword>
<protein>
    <submittedName>
        <fullName evidence="2">Uncharacterized protein</fullName>
    </submittedName>
</protein>
<dbReference type="EMBL" id="BONJ01000020">
    <property type="protein sequence ID" value="GIG15275.1"/>
    <property type="molecule type" value="Genomic_DNA"/>
</dbReference>
<evidence type="ECO:0000256" key="1">
    <source>
        <dbReference type="SAM" id="Phobius"/>
    </source>
</evidence>
<keyword evidence="1" id="KW-0812">Transmembrane</keyword>
<reference evidence="2" key="1">
    <citation type="submission" date="2021-01" db="EMBL/GenBank/DDBJ databases">
        <title>Whole genome shotgun sequence of Catellatospora methionotrophica NBRC 14553.</title>
        <authorList>
            <person name="Komaki H."/>
            <person name="Tamura T."/>
        </authorList>
    </citation>
    <scope>NUCLEOTIDE SEQUENCE</scope>
    <source>
        <strain evidence="2">NBRC 14553</strain>
    </source>
</reference>
<evidence type="ECO:0000313" key="3">
    <source>
        <dbReference type="Proteomes" id="UP000660339"/>
    </source>
</evidence>
<name>A0A8J3LAM3_9ACTN</name>
<sequence>MSTLDAIAGLVVGLTLGTLAGRWLRRRSPTAAALAEDVPITWCGNCGQPTAALCHEHKRQASARQRDR</sequence>
<accession>A0A8J3LAM3</accession>
<evidence type="ECO:0000313" key="2">
    <source>
        <dbReference type="EMBL" id="GIG15275.1"/>
    </source>
</evidence>
<comment type="caution">
    <text evidence="2">The sequence shown here is derived from an EMBL/GenBank/DDBJ whole genome shotgun (WGS) entry which is preliminary data.</text>
</comment>
<dbReference type="AlphaFoldDB" id="A0A8J3LAM3"/>
<dbReference type="RefSeq" id="WP_166379704.1">
    <property type="nucleotide sequence ID" value="NZ_BAAATT010000005.1"/>
</dbReference>
<dbReference type="Proteomes" id="UP000660339">
    <property type="component" value="Unassembled WGS sequence"/>
</dbReference>
<gene>
    <name evidence="2" type="ORF">Cme02nite_36070</name>
</gene>
<keyword evidence="3" id="KW-1185">Reference proteome</keyword>
<keyword evidence="1" id="KW-1133">Transmembrane helix</keyword>
<feature type="transmembrane region" description="Helical" evidence="1">
    <location>
        <begin position="6"/>
        <end position="24"/>
    </location>
</feature>
<proteinExistence type="predicted"/>
<organism evidence="2 3">
    <name type="scientific">Catellatospora methionotrophica</name>
    <dbReference type="NCBI Taxonomy" id="121620"/>
    <lineage>
        <taxon>Bacteria</taxon>
        <taxon>Bacillati</taxon>
        <taxon>Actinomycetota</taxon>
        <taxon>Actinomycetes</taxon>
        <taxon>Micromonosporales</taxon>
        <taxon>Micromonosporaceae</taxon>
        <taxon>Catellatospora</taxon>
    </lineage>
</organism>